<sequence>MYMCASFGKDTIRLASGENVPKEVQDVSVPADPGNQKSSDTSVPVPTGISSKSAVDAQPVSQVTETASAGSSTHKKPTKEKSSITGSTESASPNRAGALSETVNGSIDPKLQQKVQGKDMVESSLLKNYTGIKVSGPCGEEIGIFLIPYIYITVQTGINSIKVATKFPQSDNEILEFKKENDNLSNQCGSNQSSKFTFIVYIYKGLLTLKWKVHTTTSSRNADKTKADTRTYVMPPMEMPITSIQVHTFLVEGETVFLKSKDYAVKKDMPLKCETVANSCFLSGNTDIEKCYTCSLLIKDVDTSDVCFNYVSSEFKERFEEIKIKGQDDDQSDEYKLTETIDNILKGIYKTDSKGNKELKHWEDVDASLKEELTNYCVLLKGVDANGTLEYFHLGNEIDVFKNLSKFLKKHKEEKQFLLKKKLKNPVMCIKSVDEWVKNKTGFVLPQLSYSILDHTNGLQQSDKKEVEFGISNLINETKDINDLHPPITDMFCNADYCDRWKDKNGCFSKIGASDQGNCATSWIFASKMHLETIKCMKGYNHVASSALYVANCSEKDAKEKCTVGSSPLEFLHIVDGKQFLPAEANLQYSYAKVSDDCPKPKSNWVNLWTGIKLLDYVPTPNSVGTKGYTAYESAKFKVNIVGYGNYVSSDGEKKSYWTVRNSWGENWGDNGNFKVDMDTPTECKNNFIHTAAVFNLDLPIVEKPVKNGVAKNGSVSAQSDSVHGQATEQTQASPTGEAAQALALGRERGVLGGNTSTELNQGASSGGTSAELGKATSVAPSGGTLAGETSTGGASITQDGAGTGEKEESATDPKKVEVVHILKYIKNNKIQSSLIKYDYEYDLGDHACSRSYAIDPEKQDECISFCNDKWDDCKRTISPGYCLTKLKGTNECIFCFV</sequence>
<organism evidence="6 7">
    <name type="scientific">Plasmodium ovale</name>
    <name type="common">malaria parasite P. ovale</name>
    <dbReference type="NCBI Taxonomy" id="36330"/>
    <lineage>
        <taxon>Eukaryota</taxon>
        <taxon>Sar</taxon>
        <taxon>Alveolata</taxon>
        <taxon>Apicomplexa</taxon>
        <taxon>Aconoidasida</taxon>
        <taxon>Haemosporida</taxon>
        <taxon>Plasmodiidae</taxon>
        <taxon>Plasmodium</taxon>
        <taxon>Plasmodium (Plasmodium)</taxon>
    </lineage>
</organism>
<feature type="compositionally biased region" description="Polar residues" evidence="4">
    <location>
        <begin position="83"/>
        <end position="93"/>
    </location>
</feature>
<evidence type="ECO:0000256" key="4">
    <source>
        <dbReference type="SAM" id="MobiDB-lite"/>
    </source>
</evidence>
<protein>
    <submittedName>
        <fullName evidence="6">Serine-repeat antigen, putative</fullName>
    </submittedName>
</protein>
<evidence type="ECO:0000313" key="6">
    <source>
        <dbReference type="EMBL" id="SBT75713.1"/>
    </source>
</evidence>
<dbReference type="SUPFAM" id="SSF54001">
    <property type="entry name" value="Cysteine proteinases"/>
    <property type="match status" value="1"/>
</dbReference>
<evidence type="ECO:0000256" key="3">
    <source>
        <dbReference type="ARBA" id="ARBA00023180"/>
    </source>
</evidence>
<proteinExistence type="inferred from homology"/>
<evidence type="ECO:0000259" key="5">
    <source>
        <dbReference type="SMART" id="SM00645"/>
    </source>
</evidence>
<feature type="region of interest" description="Disordered" evidence="4">
    <location>
        <begin position="712"/>
        <end position="738"/>
    </location>
</feature>
<feature type="compositionally biased region" description="Polar residues" evidence="4">
    <location>
        <begin position="714"/>
        <end position="735"/>
    </location>
</feature>
<dbReference type="CDD" id="cd02619">
    <property type="entry name" value="Peptidase_C1"/>
    <property type="match status" value="1"/>
</dbReference>
<dbReference type="GO" id="GO:0008234">
    <property type="term" value="F:cysteine-type peptidase activity"/>
    <property type="evidence" value="ECO:0007669"/>
    <property type="project" value="InterPro"/>
</dbReference>
<dbReference type="Gene3D" id="3.90.70.10">
    <property type="entry name" value="Cysteine proteinases"/>
    <property type="match status" value="2"/>
</dbReference>
<feature type="region of interest" description="Disordered" evidence="4">
    <location>
        <begin position="1"/>
        <end position="107"/>
    </location>
</feature>
<dbReference type="Pfam" id="PF00112">
    <property type="entry name" value="Peptidase_C1"/>
    <property type="match status" value="2"/>
</dbReference>
<feature type="compositionally biased region" description="Polar residues" evidence="4">
    <location>
        <begin position="788"/>
        <end position="801"/>
    </location>
</feature>
<accession>A0A1C3KNT6</accession>
<dbReference type="PANTHER" id="PTHR12411">
    <property type="entry name" value="CYSTEINE PROTEASE FAMILY C1-RELATED"/>
    <property type="match status" value="1"/>
</dbReference>
<gene>
    <name evidence="6" type="primary">PowCR01_040018000</name>
    <name evidence="6" type="ORF">POWCR01_040018000</name>
</gene>
<feature type="compositionally biased region" description="Polar residues" evidence="4">
    <location>
        <begin position="35"/>
        <end position="72"/>
    </location>
</feature>
<dbReference type="EMBL" id="LT594508">
    <property type="protein sequence ID" value="SBT75713.1"/>
    <property type="molecule type" value="Genomic_DNA"/>
</dbReference>
<dbReference type="InterPro" id="IPR038765">
    <property type="entry name" value="Papain-like_cys_pep_sf"/>
</dbReference>
<name>A0A1C3KNT6_PLAOA</name>
<keyword evidence="2" id="KW-0865">Zymogen</keyword>
<dbReference type="InterPro" id="IPR000668">
    <property type="entry name" value="Peptidase_C1A_C"/>
</dbReference>
<dbReference type="VEuPathDB" id="PlasmoDB:PocGH01_04022300"/>
<dbReference type="GO" id="GO:0006508">
    <property type="term" value="P:proteolysis"/>
    <property type="evidence" value="ECO:0007669"/>
    <property type="project" value="InterPro"/>
</dbReference>
<evidence type="ECO:0000256" key="2">
    <source>
        <dbReference type="ARBA" id="ARBA00023145"/>
    </source>
</evidence>
<dbReference type="VEuPathDB" id="PlasmoDB:POWCR01_040018000"/>
<feature type="domain" description="Peptidase C1A papain C-terminal" evidence="5">
    <location>
        <begin position="495"/>
        <end position="695"/>
    </location>
</feature>
<dbReference type="AlphaFoldDB" id="A0A1C3KNT6"/>
<dbReference type="SMART" id="SM00645">
    <property type="entry name" value="Pept_C1"/>
    <property type="match status" value="1"/>
</dbReference>
<reference evidence="6 7" key="1">
    <citation type="submission" date="2016-06" db="EMBL/GenBank/DDBJ databases">
        <authorList>
            <consortium name="Pathogen Informatics"/>
        </authorList>
    </citation>
    <scope>NUCLEOTIDE SEQUENCE [LARGE SCALE GENOMIC DNA]</scope>
    <source>
        <strain evidence="6">PowCR01</strain>
    </source>
</reference>
<evidence type="ECO:0000313" key="7">
    <source>
        <dbReference type="Proteomes" id="UP000243200"/>
    </source>
</evidence>
<keyword evidence="3" id="KW-0325">Glycoprotein</keyword>
<feature type="compositionally biased region" description="Polar residues" evidence="4">
    <location>
        <begin position="754"/>
        <end position="769"/>
    </location>
</feature>
<feature type="region of interest" description="Disordered" evidence="4">
    <location>
        <begin position="751"/>
        <end position="813"/>
    </location>
</feature>
<dbReference type="InterPro" id="IPR013128">
    <property type="entry name" value="Peptidase_C1A"/>
</dbReference>
<dbReference type="OrthoDB" id="190265at2759"/>
<evidence type="ECO:0000256" key="1">
    <source>
        <dbReference type="ARBA" id="ARBA00008455"/>
    </source>
</evidence>
<dbReference type="Proteomes" id="UP000243200">
    <property type="component" value="Chromosome 4"/>
</dbReference>
<comment type="similarity">
    <text evidence="1">Belongs to the peptidase C1 family.</text>
</comment>